<gene>
    <name evidence="1" type="ORF">GCM10010371_00200</name>
</gene>
<organism evidence="1 2">
    <name type="scientific">Streptomyces subrutilus</name>
    <dbReference type="NCBI Taxonomy" id="36818"/>
    <lineage>
        <taxon>Bacteria</taxon>
        <taxon>Bacillati</taxon>
        <taxon>Actinomycetota</taxon>
        <taxon>Actinomycetes</taxon>
        <taxon>Kitasatosporales</taxon>
        <taxon>Streptomycetaceae</taxon>
        <taxon>Streptomyces</taxon>
    </lineage>
</organism>
<sequence>MPSRSVTRTAASRMRVLALGRMDLLWAGWSGVLGSKGGDAEITSLFSSFASVDMDLEQLRRQGARISREQRQMARSP</sequence>
<dbReference type="AlphaFoldDB" id="A0A918QG08"/>
<proteinExistence type="predicted"/>
<protein>
    <submittedName>
        <fullName evidence="1">Uncharacterized protein</fullName>
    </submittedName>
</protein>
<accession>A0A918QG08</accession>
<reference evidence="1" key="1">
    <citation type="journal article" date="2014" name="Int. J. Syst. Evol. Microbiol.">
        <title>Complete genome sequence of Corynebacterium casei LMG S-19264T (=DSM 44701T), isolated from a smear-ripened cheese.</title>
        <authorList>
            <consortium name="US DOE Joint Genome Institute (JGI-PGF)"/>
            <person name="Walter F."/>
            <person name="Albersmeier A."/>
            <person name="Kalinowski J."/>
            <person name="Ruckert C."/>
        </authorList>
    </citation>
    <scope>NUCLEOTIDE SEQUENCE</scope>
    <source>
        <strain evidence="1">JCM 4834</strain>
    </source>
</reference>
<comment type="caution">
    <text evidence="1">The sequence shown here is derived from an EMBL/GenBank/DDBJ whole genome shotgun (WGS) entry which is preliminary data.</text>
</comment>
<evidence type="ECO:0000313" key="2">
    <source>
        <dbReference type="Proteomes" id="UP000634660"/>
    </source>
</evidence>
<evidence type="ECO:0000313" key="1">
    <source>
        <dbReference type="EMBL" id="GGZ45203.1"/>
    </source>
</evidence>
<dbReference type="Proteomes" id="UP000634660">
    <property type="component" value="Unassembled WGS sequence"/>
</dbReference>
<reference evidence="1" key="2">
    <citation type="submission" date="2020-09" db="EMBL/GenBank/DDBJ databases">
        <authorList>
            <person name="Sun Q."/>
            <person name="Ohkuma M."/>
        </authorList>
    </citation>
    <scope>NUCLEOTIDE SEQUENCE</scope>
    <source>
        <strain evidence="1">JCM 4834</strain>
    </source>
</reference>
<name>A0A918QG08_9ACTN</name>
<dbReference type="EMBL" id="BMVX01000001">
    <property type="protein sequence ID" value="GGZ45203.1"/>
    <property type="molecule type" value="Genomic_DNA"/>
</dbReference>